<feature type="compositionally biased region" description="Basic and acidic residues" evidence="1">
    <location>
        <begin position="48"/>
        <end position="78"/>
    </location>
</feature>
<dbReference type="AlphaFoldDB" id="A0A6J4LDI4"/>
<reference evidence="2" key="1">
    <citation type="submission" date="2020-02" db="EMBL/GenBank/DDBJ databases">
        <authorList>
            <person name="Meier V. D."/>
        </authorList>
    </citation>
    <scope>NUCLEOTIDE SEQUENCE</scope>
    <source>
        <strain evidence="2">AVDCRST_MAG40</strain>
    </source>
</reference>
<feature type="compositionally biased region" description="Low complexity" evidence="1">
    <location>
        <begin position="222"/>
        <end position="235"/>
    </location>
</feature>
<feature type="compositionally biased region" description="Basic and acidic residues" evidence="1">
    <location>
        <begin position="290"/>
        <end position="307"/>
    </location>
</feature>
<evidence type="ECO:0000313" key="2">
    <source>
        <dbReference type="EMBL" id="CAA9327856.1"/>
    </source>
</evidence>
<feature type="non-terminal residue" evidence="2">
    <location>
        <position position="1"/>
    </location>
</feature>
<proteinExistence type="predicted"/>
<feature type="compositionally biased region" description="Basic residues" evidence="1">
    <location>
        <begin position="308"/>
        <end position="321"/>
    </location>
</feature>
<feature type="compositionally biased region" description="Basic residues" evidence="1">
    <location>
        <begin position="272"/>
        <end position="286"/>
    </location>
</feature>
<dbReference type="EMBL" id="CADCTX010000550">
    <property type="protein sequence ID" value="CAA9327856.1"/>
    <property type="molecule type" value="Genomic_DNA"/>
</dbReference>
<feature type="compositionally biased region" description="Low complexity" evidence="1">
    <location>
        <begin position="32"/>
        <end position="44"/>
    </location>
</feature>
<feature type="compositionally biased region" description="Basic residues" evidence="1">
    <location>
        <begin position="176"/>
        <end position="200"/>
    </location>
</feature>
<organism evidence="2">
    <name type="scientific">uncultured Gemmatimonadaceae bacterium</name>
    <dbReference type="NCBI Taxonomy" id="246130"/>
    <lineage>
        <taxon>Bacteria</taxon>
        <taxon>Pseudomonadati</taxon>
        <taxon>Gemmatimonadota</taxon>
        <taxon>Gemmatimonadia</taxon>
        <taxon>Gemmatimonadales</taxon>
        <taxon>Gemmatimonadaceae</taxon>
        <taxon>environmental samples</taxon>
    </lineage>
</organism>
<feature type="region of interest" description="Disordered" evidence="1">
    <location>
        <begin position="102"/>
        <end position="156"/>
    </location>
</feature>
<feature type="non-terminal residue" evidence="2">
    <location>
        <position position="336"/>
    </location>
</feature>
<gene>
    <name evidence="2" type="ORF">AVDCRST_MAG40-1779</name>
</gene>
<name>A0A6J4LDI4_9BACT</name>
<feature type="compositionally biased region" description="Basic and acidic residues" evidence="1">
    <location>
        <begin position="142"/>
        <end position="152"/>
    </location>
</feature>
<sequence>EPRSRRSTAGAPRRVARPQARARIRGVRRLSAFRGRAARAPAGHCRGRRLDGSRGRRTTGERWRRHADGGGGDPQRRDAATLAARRRCLPPRLHRLGRVRRVGRRSGDRLAPGPGRADRVRAHRSDGPRALDVAARGRRAGAARERSGDRRAGGGVPRAEVLRQVDAGDRDDVRRRVAHHRRHARGVPRRAGRVHPRRAQRAPPQPVGRALPPHARREPHGDVAWARRGRAAGVDADARSRAARRALPPQPGGAARGDGRRAPRAAGPDARRIRRAAARAHGRAVPRRGGGHELRPGDGRGARDAGVHARRGARPRSGRRGGRADRELAPRADARV</sequence>
<feature type="compositionally biased region" description="Basic residues" evidence="1">
    <location>
        <begin position="14"/>
        <end position="28"/>
    </location>
</feature>
<accession>A0A6J4LDI4</accession>
<protein>
    <submittedName>
        <fullName evidence="2">Uncharacterized protein</fullName>
    </submittedName>
</protein>
<feature type="compositionally biased region" description="Basic and acidic residues" evidence="1">
    <location>
        <begin position="322"/>
        <end position="336"/>
    </location>
</feature>
<feature type="compositionally biased region" description="Basic and acidic residues" evidence="1">
    <location>
        <begin position="116"/>
        <end position="129"/>
    </location>
</feature>
<feature type="region of interest" description="Disordered" evidence="1">
    <location>
        <begin position="170"/>
        <end position="336"/>
    </location>
</feature>
<feature type="region of interest" description="Disordered" evidence="1">
    <location>
        <begin position="1"/>
        <end position="78"/>
    </location>
</feature>
<evidence type="ECO:0000256" key="1">
    <source>
        <dbReference type="SAM" id="MobiDB-lite"/>
    </source>
</evidence>